<evidence type="ECO:0000313" key="3">
    <source>
        <dbReference type="Proteomes" id="UP000807353"/>
    </source>
</evidence>
<feature type="compositionally biased region" description="Basic and acidic residues" evidence="1">
    <location>
        <begin position="190"/>
        <end position="199"/>
    </location>
</feature>
<proteinExistence type="predicted"/>
<feature type="compositionally biased region" description="Low complexity" evidence="1">
    <location>
        <begin position="217"/>
        <end position="231"/>
    </location>
</feature>
<dbReference type="AlphaFoldDB" id="A0A9P5Y859"/>
<reference evidence="2" key="1">
    <citation type="submission" date="2020-11" db="EMBL/GenBank/DDBJ databases">
        <authorList>
            <consortium name="DOE Joint Genome Institute"/>
            <person name="Ahrendt S."/>
            <person name="Riley R."/>
            <person name="Andreopoulos W."/>
            <person name="Labutti K."/>
            <person name="Pangilinan J."/>
            <person name="Ruiz-Duenas F.J."/>
            <person name="Barrasa J.M."/>
            <person name="Sanchez-Garcia M."/>
            <person name="Camarero S."/>
            <person name="Miyauchi S."/>
            <person name="Serrano A."/>
            <person name="Linde D."/>
            <person name="Babiker R."/>
            <person name="Drula E."/>
            <person name="Ayuso-Fernandez I."/>
            <person name="Pacheco R."/>
            <person name="Padilla G."/>
            <person name="Ferreira P."/>
            <person name="Barriuso J."/>
            <person name="Kellner H."/>
            <person name="Castanera R."/>
            <person name="Alfaro M."/>
            <person name="Ramirez L."/>
            <person name="Pisabarro A.G."/>
            <person name="Kuo A."/>
            <person name="Tritt A."/>
            <person name="Lipzen A."/>
            <person name="He G."/>
            <person name="Yan M."/>
            <person name="Ng V."/>
            <person name="Cullen D."/>
            <person name="Martin F."/>
            <person name="Rosso M.-N."/>
            <person name="Henrissat B."/>
            <person name="Hibbett D."/>
            <person name="Martinez A.T."/>
            <person name="Grigoriev I.V."/>
        </authorList>
    </citation>
    <scope>NUCLEOTIDE SEQUENCE</scope>
    <source>
        <strain evidence="2">CBS 247.69</strain>
    </source>
</reference>
<keyword evidence="3" id="KW-1185">Reference proteome</keyword>
<feature type="compositionally biased region" description="Basic and acidic residues" evidence="1">
    <location>
        <begin position="97"/>
        <end position="108"/>
    </location>
</feature>
<feature type="compositionally biased region" description="Basic and acidic residues" evidence="1">
    <location>
        <begin position="206"/>
        <end position="216"/>
    </location>
</feature>
<evidence type="ECO:0000313" key="2">
    <source>
        <dbReference type="EMBL" id="KAF9463496.1"/>
    </source>
</evidence>
<dbReference type="Proteomes" id="UP000807353">
    <property type="component" value="Unassembled WGS sequence"/>
</dbReference>
<dbReference type="OrthoDB" id="3251271at2759"/>
<dbReference type="EMBL" id="MU150262">
    <property type="protein sequence ID" value="KAF9463496.1"/>
    <property type="molecule type" value="Genomic_DNA"/>
</dbReference>
<comment type="caution">
    <text evidence="2">The sequence shown here is derived from an EMBL/GenBank/DDBJ whole genome shotgun (WGS) entry which is preliminary data.</text>
</comment>
<feature type="compositionally biased region" description="Basic and acidic residues" evidence="1">
    <location>
        <begin position="148"/>
        <end position="160"/>
    </location>
</feature>
<organism evidence="2 3">
    <name type="scientific">Collybia nuda</name>
    <dbReference type="NCBI Taxonomy" id="64659"/>
    <lineage>
        <taxon>Eukaryota</taxon>
        <taxon>Fungi</taxon>
        <taxon>Dikarya</taxon>
        <taxon>Basidiomycota</taxon>
        <taxon>Agaricomycotina</taxon>
        <taxon>Agaricomycetes</taxon>
        <taxon>Agaricomycetidae</taxon>
        <taxon>Agaricales</taxon>
        <taxon>Tricholomatineae</taxon>
        <taxon>Clitocybaceae</taxon>
        <taxon>Collybia</taxon>
    </lineage>
</organism>
<feature type="region of interest" description="Disordered" evidence="1">
    <location>
        <begin position="76"/>
        <end position="260"/>
    </location>
</feature>
<gene>
    <name evidence="2" type="ORF">BDZ94DRAFT_1258948</name>
</gene>
<name>A0A9P5Y859_9AGAR</name>
<accession>A0A9P5Y859</accession>
<sequence length="260" mass="28754">MSGKTISTGTMGLRFMQNAQRAKQLKEVEAEKAHVKDEAEWEVDQKVREAWGISSTNSSSHTVTHETSYLPFLFPSLEESTDPSLSERPKGRRAFNKKGEEIKEKEPDPITAQTEDQKVPQPPTKKSRVHPRPISISGSSGTLSGFPEKVKSTKTAKEAIYDNAGVGTDLRTKSLPSAPVFLKPAGVDEPSTRKPDNTKSRNHSRGSHESPQKSNDDPNTPDLDNDTIPNTRSKRAKRERSTPDQIESGGPKRRKKKSVS</sequence>
<evidence type="ECO:0000256" key="1">
    <source>
        <dbReference type="SAM" id="MobiDB-lite"/>
    </source>
</evidence>
<protein>
    <submittedName>
        <fullName evidence="2">Uncharacterized protein</fullName>
    </submittedName>
</protein>
<feature type="compositionally biased region" description="Basic residues" evidence="1">
    <location>
        <begin position="251"/>
        <end position="260"/>
    </location>
</feature>